<dbReference type="CDD" id="cd00082">
    <property type="entry name" value="HisKA"/>
    <property type="match status" value="1"/>
</dbReference>
<dbReference type="Proteomes" id="UP001179280">
    <property type="component" value="Unassembled WGS sequence"/>
</dbReference>
<dbReference type="SMART" id="SM00388">
    <property type="entry name" value="HisKA"/>
    <property type="match status" value="1"/>
</dbReference>
<keyword evidence="9" id="KW-0902">Two-component regulatory system</keyword>
<dbReference type="InterPro" id="IPR036890">
    <property type="entry name" value="HATPase_C_sf"/>
</dbReference>
<dbReference type="Gene3D" id="1.10.287.130">
    <property type="match status" value="1"/>
</dbReference>
<keyword evidence="8" id="KW-0067">ATP-binding</keyword>
<dbReference type="Gene3D" id="3.30.565.10">
    <property type="entry name" value="Histidine kinase-like ATPase, C-terminal domain"/>
    <property type="match status" value="1"/>
</dbReference>
<gene>
    <name evidence="12" type="ORF">JOC54_001998</name>
</gene>
<dbReference type="SMART" id="SM00387">
    <property type="entry name" value="HATPase_c"/>
    <property type="match status" value="1"/>
</dbReference>
<dbReference type="InterPro" id="IPR005467">
    <property type="entry name" value="His_kinase_dom"/>
</dbReference>
<sequence length="374" mass="42256">MNKQFSQLKRKMIGQVIAISIVTAVLGLIIYYIFIDGILQAPFAELFVMGLQTFWDIEYYEAVGVYATIFRQNKTLWLAFGFIVLLLIVFYFALSRFKSYFIAISKGIDALAAESTERIALPDELDFMERKLQSVKDTLKERAVLAQEAEQRKNDLVVYLAHDIKTPLTSVIGYLSLLNEAKDMPIEQRAKYVDITLDKAHRLEQLIDEFFEITRFNLQTIVLEKEQLNLPFMLMQLADEFYPLFEAGQLQAEVDAVEELTIPADPDKLGRVFNNILKNAVAYSSPNSVIYLRARTEKDNAIITIENTGKPIPPSKLERIFEKFYRLDASRGTQTGGAGLGLAISKEIVVAHGGTISATSSDNKTVFSVRLPLN</sequence>
<dbReference type="SUPFAM" id="SSF55874">
    <property type="entry name" value="ATPase domain of HSP90 chaperone/DNA topoisomerase II/histidine kinase"/>
    <property type="match status" value="1"/>
</dbReference>
<evidence type="ECO:0000256" key="3">
    <source>
        <dbReference type="ARBA" id="ARBA00012438"/>
    </source>
</evidence>
<dbReference type="EMBL" id="JAFBCV010000005">
    <property type="protein sequence ID" value="MBM7838739.1"/>
    <property type="molecule type" value="Genomic_DNA"/>
</dbReference>
<dbReference type="PROSITE" id="PS50109">
    <property type="entry name" value="HIS_KIN"/>
    <property type="match status" value="1"/>
</dbReference>
<keyword evidence="10" id="KW-0472">Membrane</keyword>
<dbReference type="InterPro" id="IPR050351">
    <property type="entry name" value="BphY/WalK/GraS-like"/>
</dbReference>
<dbReference type="InterPro" id="IPR004358">
    <property type="entry name" value="Sig_transdc_His_kin-like_C"/>
</dbReference>
<evidence type="ECO:0000256" key="4">
    <source>
        <dbReference type="ARBA" id="ARBA00022553"/>
    </source>
</evidence>
<dbReference type="SUPFAM" id="SSF47384">
    <property type="entry name" value="Homodimeric domain of signal transducing histidine kinase"/>
    <property type="match status" value="1"/>
</dbReference>
<evidence type="ECO:0000256" key="2">
    <source>
        <dbReference type="ARBA" id="ARBA00004370"/>
    </source>
</evidence>
<comment type="subcellular location">
    <subcellularLocation>
        <location evidence="2">Membrane</location>
    </subcellularLocation>
</comment>
<reference evidence="12" key="1">
    <citation type="submission" date="2021-01" db="EMBL/GenBank/DDBJ databases">
        <title>Genomic Encyclopedia of Type Strains, Phase IV (KMG-IV): sequencing the most valuable type-strain genomes for metagenomic binning, comparative biology and taxonomic classification.</title>
        <authorList>
            <person name="Goeker M."/>
        </authorList>
    </citation>
    <scope>NUCLEOTIDE SEQUENCE</scope>
    <source>
        <strain evidence="12">DSM 21943</strain>
    </source>
</reference>
<dbReference type="InterPro" id="IPR036097">
    <property type="entry name" value="HisK_dim/P_sf"/>
</dbReference>
<organism evidence="12 13">
    <name type="scientific">Shouchella xiaoxiensis</name>
    <dbReference type="NCBI Taxonomy" id="766895"/>
    <lineage>
        <taxon>Bacteria</taxon>
        <taxon>Bacillati</taxon>
        <taxon>Bacillota</taxon>
        <taxon>Bacilli</taxon>
        <taxon>Bacillales</taxon>
        <taxon>Bacillaceae</taxon>
        <taxon>Shouchella</taxon>
    </lineage>
</organism>
<keyword evidence="6" id="KW-0547">Nucleotide-binding</keyword>
<dbReference type="GO" id="GO:0004673">
    <property type="term" value="F:protein histidine kinase activity"/>
    <property type="evidence" value="ECO:0007669"/>
    <property type="project" value="UniProtKB-EC"/>
</dbReference>
<comment type="catalytic activity">
    <reaction evidence="1">
        <text>ATP + protein L-histidine = ADP + protein N-phospho-L-histidine.</text>
        <dbReference type="EC" id="2.7.13.3"/>
    </reaction>
</comment>
<keyword evidence="5 12" id="KW-0808">Transferase</keyword>
<dbReference type="PANTHER" id="PTHR45453:SF1">
    <property type="entry name" value="PHOSPHATE REGULON SENSOR PROTEIN PHOR"/>
    <property type="match status" value="1"/>
</dbReference>
<keyword evidence="4" id="KW-0597">Phosphoprotein</keyword>
<keyword evidence="10" id="KW-1133">Transmembrane helix</keyword>
<keyword evidence="7 12" id="KW-0418">Kinase</keyword>
<dbReference type="Pfam" id="PF00512">
    <property type="entry name" value="HisKA"/>
    <property type="match status" value="1"/>
</dbReference>
<evidence type="ECO:0000256" key="1">
    <source>
        <dbReference type="ARBA" id="ARBA00000085"/>
    </source>
</evidence>
<protein>
    <recommendedName>
        <fullName evidence="3">histidine kinase</fullName>
        <ecNumber evidence="3">2.7.13.3</ecNumber>
    </recommendedName>
</protein>
<dbReference type="InterPro" id="IPR003661">
    <property type="entry name" value="HisK_dim/P_dom"/>
</dbReference>
<keyword evidence="13" id="KW-1185">Reference proteome</keyword>
<proteinExistence type="predicted"/>
<accession>A0ABS2STD2</accession>
<feature type="domain" description="Histidine kinase" evidence="11">
    <location>
        <begin position="159"/>
        <end position="374"/>
    </location>
</feature>
<evidence type="ECO:0000259" key="11">
    <source>
        <dbReference type="PROSITE" id="PS50109"/>
    </source>
</evidence>
<dbReference type="EC" id="2.7.13.3" evidence="3"/>
<dbReference type="PANTHER" id="PTHR45453">
    <property type="entry name" value="PHOSPHATE REGULON SENSOR PROTEIN PHOR"/>
    <property type="match status" value="1"/>
</dbReference>
<evidence type="ECO:0000256" key="5">
    <source>
        <dbReference type="ARBA" id="ARBA00022679"/>
    </source>
</evidence>
<evidence type="ECO:0000256" key="10">
    <source>
        <dbReference type="SAM" id="Phobius"/>
    </source>
</evidence>
<evidence type="ECO:0000256" key="8">
    <source>
        <dbReference type="ARBA" id="ARBA00022840"/>
    </source>
</evidence>
<feature type="transmembrane region" description="Helical" evidence="10">
    <location>
        <begin position="12"/>
        <end position="34"/>
    </location>
</feature>
<dbReference type="InterPro" id="IPR003594">
    <property type="entry name" value="HATPase_dom"/>
</dbReference>
<evidence type="ECO:0000256" key="7">
    <source>
        <dbReference type="ARBA" id="ARBA00022777"/>
    </source>
</evidence>
<comment type="caution">
    <text evidence="12">The sequence shown here is derived from an EMBL/GenBank/DDBJ whole genome shotgun (WGS) entry which is preliminary data.</text>
</comment>
<evidence type="ECO:0000256" key="9">
    <source>
        <dbReference type="ARBA" id="ARBA00023012"/>
    </source>
</evidence>
<dbReference type="Pfam" id="PF02518">
    <property type="entry name" value="HATPase_c"/>
    <property type="match status" value="1"/>
</dbReference>
<feature type="transmembrane region" description="Helical" evidence="10">
    <location>
        <begin position="76"/>
        <end position="94"/>
    </location>
</feature>
<name>A0ABS2STD2_9BACI</name>
<dbReference type="PRINTS" id="PR00344">
    <property type="entry name" value="BCTRLSENSOR"/>
</dbReference>
<keyword evidence="10" id="KW-0812">Transmembrane</keyword>
<evidence type="ECO:0000313" key="12">
    <source>
        <dbReference type="EMBL" id="MBM7838739.1"/>
    </source>
</evidence>
<evidence type="ECO:0000313" key="13">
    <source>
        <dbReference type="Proteomes" id="UP001179280"/>
    </source>
</evidence>
<evidence type="ECO:0000256" key="6">
    <source>
        <dbReference type="ARBA" id="ARBA00022741"/>
    </source>
</evidence>